<sequence length="138" mass="15363">MRKGKLLISAIFMALSLATIFFANQLPNSRGGVPGPGTWPILISLIMFVAAFCVACITIRDKSDSHLALLGEDQIRVYISMAALVLYFVCVNVIGFAVSTFFMLFGFISWFSNYTLPRRAAFSFCHHHARVLHVSLRT</sequence>
<protein>
    <recommendedName>
        <fullName evidence="2">DUF1468 domain-containing protein</fullName>
    </recommendedName>
</protein>
<dbReference type="InterPro" id="IPR009936">
    <property type="entry name" value="DUF1468"/>
</dbReference>
<evidence type="ECO:0000259" key="2">
    <source>
        <dbReference type="Pfam" id="PF07331"/>
    </source>
</evidence>
<proteinExistence type="predicted"/>
<accession>A0ABQ0JQE1</accession>
<evidence type="ECO:0000313" key="3">
    <source>
        <dbReference type="EMBL" id="GAL30954.1"/>
    </source>
</evidence>
<reference evidence="4" key="2">
    <citation type="submission" date="2014-09" db="EMBL/GenBank/DDBJ databases">
        <authorList>
            <consortium name="NBRP consortium"/>
            <person name="Sawabe T."/>
            <person name="Meirelles P."/>
            <person name="Nakanishi M."/>
            <person name="Sayaka M."/>
            <person name="Hattori M."/>
            <person name="Ohkuma M."/>
        </authorList>
    </citation>
    <scope>NUCLEOTIDE SEQUENCE [LARGE SCALE GENOMIC DNA]</scope>
    <source>
        <strain evidence="4">JCM 19239</strain>
    </source>
</reference>
<feature type="transmembrane region" description="Helical" evidence="1">
    <location>
        <begin position="78"/>
        <end position="111"/>
    </location>
</feature>
<name>A0ABQ0JQE1_9VIBR</name>
<dbReference type="Proteomes" id="UP000029223">
    <property type="component" value="Unassembled WGS sequence"/>
</dbReference>
<dbReference type="Pfam" id="PF07331">
    <property type="entry name" value="TctB"/>
    <property type="match status" value="1"/>
</dbReference>
<organism evidence="3 4">
    <name type="scientific">Vibrio variabilis</name>
    <dbReference type="NCBI Taxonomy" id="990271"/>
    <lineage>
        <taxon>Bacteria</taxon>
        <taxon>Pseudomonadati</taxon>
        <taxon>Pseudomonadota</taxon>
        <taxon>Gammaproteobacteria</taxon>
        <taxon>Vibrionales</taxon>
        <taxon>Vibrionaceae</taxon>
        <taxon>Vibrio</taxon>
    </lineage>
</organism>
<feature type="transmembrane region" description="Helical" evidence="1">
    <location>
        <begin position="39"/>
        <end position="57"/>
    </location>
</feature>
<evidence type="ECO:0000313" key="4">
    <source>
        <dbReference type="Proteomes" id="UP000029223"/>
    </source>
</evidence>
<keyword evidence="1" id="KW-0812">Transmembrane</keyword>
<evidence type="ECO:0000256" key="1">
    <source>
        <dbReference type="SAM" id="Phobius"/>
    </source>
</evidence>
<gene>
    <name evidence="3" type="ORF">JCM19239_6585</name>
</gene>
<comment type="caution">
    <text evidence="3">The sequence shown here is derived from an EMBL/GenBank/DDBJ whole genome shotgun (WGS) entry which is preliminary data.</text>
</comment>
<keyword evidence="4" id="KW-1185">Reference proteome</keyword>
<feature type="domain" description="DUF1468" evidence="2">
    <location>
        <begin position="7"/>
        <end position="122"/>
    </location>
</feature>
<keyword evidence="1" id="KW-1133">Transmembrane helix</keyword>
<dbReference type="EMBL" id="BBMS01000121">
    <property type="protein sequence ID" value="GAL30954.1"/>
    <property type="molecule type" value="Genomic_DNA"/>
</dbReference>
<reference evidence="4" key="1">
    <citation type="submission" date="2014-09" db="EMBL/GenBank/DDBJ databases">
        <title>Vibrio variabilis JCM 19239. (C206) whole genome shotgun sequence.</title>
        <authorList>
            <person name="Sawabe T."/>
            <person name="Meirelles P."/>
            <person name="Nakanishi M."/>
            <person name="Sayaka M."/>
            <person name="Hattori M."/>
            <person name="Ohkuma M."/>
        </authorList>
    </citation>
    <scope>NUCLEOTIDE SEQUENCE [LARGE SCALE GENOMIC DNA]</scope>
    <source>
        <strain evidence="4">JCM 19239</strain>
    </source>
</reference>
<keyword evidence="1" id="KW-0472">Membrane</keyword>